<reference evidence="2 3" key="1">
    <citation type="submission" date="2019-06" db="EMBL/GenBank/DDBJ databases">
        <title>Rhizobium sp. CL12 isolated from roots of soybean.</title>
        <authorList>
            <person name="Wang C."/>
        </authorList>
    </citation>
    <scope>NUCLEOTIDE SEQUENCE [LARGE SCALE GENOMIC DNA]</scope>
    <source>
        <strain evidence="2 3">CL12</strain>
    </source>
</reference>
<feature type="transmembrane region" description="Helical" evidence="1">
    <location>
        <begin position="89"/>
        <end position="110"/>
    </location>
</feature>
<organism evidence="2 3">
    <name type="scientific">Rhizobium glycinendophyticum</name>
    <dbReference type="NCBI Taxonomy" id="2589807"/>
    <lineage>
        <taxon>Bacteria</taxon>
        <taxon>Pseudomonadati</taxon>
        <taxon>Pseudomonadota</taxon>
        <taxon>Alphaproteobacteria</taxon>
        <taxon>Hyphomicrobiales</taxon>
        <taxon>Rhizobiaceae</taxon>
        <taxon>Rhizobium/Agrobacterium group</taxon>
        <taxon>Rhizobium</taxon>
    </lineage>
</organism>
<sequence length="111" mass="12169">MKGHPFAGLLAGFVIWSAAFLLLYGVQATGCKLGWHETPLGPTSLLRGTLSGMVLTTFALFYLMERHWLKPATGAPEDERRRLLQISRLANFTAAAATLVTFAGIFWLTLC</sequence>
<dbReference type="Proteomes" id="UP000316429">
    <property type="component" value="Unassembled WGS sequence"/>
</dbReference>
<comment type="caution">
    <text evidence="2">The sequence shown here is derived from an EMBL/GenBank/DDBJ whole genome shotgun (WGS) entry which is preliminary data.</text>
</comment>
<proteinExistence type="predicted"/>
<protein>
    <submittedName>
        <fullName evidence="2">Uncharacterized protein</fullName>
    </submittedName>
</protein>
<keyword evidence="1" id="KW-1133">Transmembrane helix</keyword>
<keyword evidence="1" id="KW-0472">Membrane</keyword>
<evidence type="ECO:0000313" key="3">
    <source>
        <dbReference type="Proteomes" id="UP000316429"/>
    </source>
</evidence>
<gene>
    <name evidence="2" type="ORF">FJQ55_20805</name>
</gene>
<dbReference type="RefSeq" id="WP_140831591.1">
    <property type="nucleotide sequence ID" value="NZ_VFYP01000005.1"/>
</dbReference>
<feature type="transmembrane region" description="Helical" evidence="1">
    <location>
        <begin position="44"/>
        <end position="63"/>
    </location>
</feature>
<keyword evidence="3" id="KW-1185">Reference proteome</keyword>
<name>A0A504TSR5_9HYPH</name>
<evidence type="ECO:0000313" key="2">
    <source>
        <dbReference type="EMBL" id="TPP05454.1"/>
    </source>
</evidence>
<accession>A0A504TSR5</accession>
<keyword evidence="1" id="KW-0812">Transmembrane</keyword>
<dbReference type="OrthoDB" id="8371734at2"/>
<evidence type="ECO:0000256" key="1">
    <source>
        <dbReference type="SAM" id="Phobius"/>
    </source>
</evidence>
<dbReference type="EMBL" id="VFYP01000005">
    <property type="protein sequence ID" value="TPP05454.1"/>
    <property type="molecule type" value="Genomic_DNA"/>
</dbReference>
<dbReference type="AlphaFoldDB" id="A0A504TSR5"/>